<organism evidence="7 8">
    <name type="scientific">Cephus cinctus</name>
    <name type="common">Wheat stem sawfly</name>
    <dbReference type="NCBI Taxonomy" id="211228"/>
    <lineage>
        <taxon>Eukaryota</taxon>
        <taxon>Metazoa</taxon>
        <taxon>Ecdysozoa</taxon>
        <taxon>Arthropoda</taxon>
        <taxon>Hexapoda</taxon>
        <taxon>Insecta</taxon>
        <taxon>Pterygota</taxon>
        <taxon>Neoptera</taxon>
        <taxon>Endopterygota</taxon>
        <taxon>Hymenoptera</taxon>
        <taxon>Cephoidea</taxon>
        <taxon>Cephidae</taxon>
        <taxon>Cephus</taxon>
    </lineage>
</organism>
<dbReference type="RefSeq" id="XP_015589164.1">
    <property type="nucleotide sequence ID" value="XM_015733678.2"/>
</dbReference>
<dbReference type="GO" id="GO:0000177">
    <property type="term" value="C:cytoplasmic exosome (RNase complex)"/>
    <property type="evidence" value="ECO:0007669"/>
    <property type="project" value="TreeGrafter"/>
</dbReference>
<evidence type="ECO:0000256" key="5">
    <source>
        <dbReference type="ARBA" id="ARBA00023242"/>
    </source>
</evidence>
<dbReference type="PANTHER" id="PTHR11953:SF1">
    <property type="entry name" value="EXOSOME COMPLEX COMPONENT RRP46"/>
    <property type="match status" value="1"/>
</dbReference>
<dbReference type="InterPro" id="IPR027408">
    <property type="entry name" value="PNPase/RNase_PH_dom_sf"/>
</dbReference>
<keyword evidence="7" id="KW-1185">Reference proteome</keyword>
<evidence type="ECO:0000313" key="7">
    <source>
        <dbReference type="Proteomes" id="UP000694920"/>
    </source>
</evidence>
<dbReference type="AlphaFoldDB" id="A0AAJ7BLQ3"/>
<name>A0AAJ7BLQ3_CEPCN</name>
<keyword evidence="3" id="KW-0698">rRNA processing</keyword>
<sequence length="221" mass="24443">MEGTEIVEDEGILRPMKCELNHLTMPDGSAMFMQGDTAVVAGIYGPVEARVQKMMYDKASIEVVYTPIKGPPCVDDRMREQIIKETCEAALIATLHPGTAICINVQELQDSGGLLACTVNAACLALINSGLSMKFMIGAVNCMIEKDSQKLILDPDTTQIQEAKATFTFIFDSSKKDLVSCQTTGRFTEKEFLYSFDKCKEASQCVFQFFRSIVTKYATRI</sequence>
<dbReference type="InterPro" id="IPR050080">
    <property type="entry name" value="RNase_PH"/>
</dbReference>
<dbReference type="GO" id="GO:0071028">
    <property type="term" value="P:nuclear mRNA surveillance"/>
    <property type="evidence" value="ECO:0007669"/>
    <property type="project" value="TreeGrafter"/>
</dbReference>
<dbReference type="InterPro" id="IPR020568">
    <property type="entry name" value="Ribosomal_Su5_D2-typ_SF"/>
</dbReference>
<dbReference type="SUPFAM" id="SSF55666">
    <property type="entry name" value="Ribonuclease PH domain 2-like"/>
    <property type="match status" value="1"/>
</dbReference>
<dbReference type="CDD" id="cd11372">
    <property type="entry name" value="RNase_PH_RRP46"/>
    <property type="match status" value="1"/>
</dbReference>
<keyword evidence="4" id="KW-0271">Exosome</keyword>
<proteinExistence type="inferred from homology"/>
<protein>
    <submittedName>
        <fullName evidence="8">Exosome complex component RRP46</fullName>
    </submittedName>
</protein>
<dbReference type="SUPFAM" id="SSF54211">
    <property type="entry name" value="Ribosomal protein S5 domain 2-like"/>
    <property type="match status" value="1"/>
</dbReference>
<evidence type="ECO:0000256" key="1">
    <source>
        <dbReference type="ARBA" id="ARBA00004123"/>
    </source>
</evidence>
<dbReference type="GO" id="GO:0005730">
    <property type="term" value="C:nucleolus"/>
    <property type="evidence" value="ECO:0007669"/>
    <property type="project" value="TreeGrafter"/>
</dbReference>
<dbReference type="GO" id="GO:0034475">
    <property type="term" value="P:U4 snRNA 3'-end processing"/>
    <property type="evidence" value="ECO:0007669"/>
    <property type="project" value="TreeGrafter"/>
</dbReference>
<accession>A0AAJ7BLQ3</accession>
<evidence type="ECO:0000256" key="4">
    <source>
        <dbReference type="ARBA" id="ARBA00022835"/>
    </source>
</evidence>
<dbReference type="CTD" id="41270"/>
<evidence type="ECO:0000259" key="6">
    <source>
        <dbReference type="Pfam" id="PF01138"/>
    </source>
</evidence>
<dbReference type="PANTHER" id="PTHR11953">
    <property type="entry name" value="EXOSOME COMPLEX COMPONENT"/>
    <property type="match status" value="1"/>
</dbReference>
<dbReference type="GO" id="GO:0003723">
    <property type="term" value="F:RNA binding"/>
    <property type="evidence" value="ECO:0007669"/>
    <property type="project" value="TreeGrafter"/>
</dbReference>
<dbReference type="Gene3D" id="3.30.230.70">
    <property type="entry name" value="GHMP Kinase, N-terminal domain"/>
    <property type="match status" value="1"/>
</dbReference>
<dbReference type="Proteomes" id="UP000694920">
    <property type="component" value="Unplaced"/>
</dbReference>
<evidence type="ECO:0000256" key="2">
    <source>
        <dbReference type="ARBA" id="ARBA00006678"/>
    </source>
</evidence>
<dbReference type="GO" id="GO:0071051">
    <property type="term" value="P:poly(A)-dependent snoRNA 3'-end processing"/>
    <property type="evidence" value="ECO:0007669"/>
    <property type="project" value="TreeGrafter"/>
</dbReference>
<dbReference type="KEGG" id="ccin:107264898"/>
<dbReference type="InterPro" id="IPR036345">
    <property type="entry name" value="ExoRNase_PH_dom2_sf"/>
</dbReference>
<feature type="domain" description="Exoribonuclease phosphorolytic" evidence="6">
    <location>
        <begin position="13"/>
        <end position="131"/>
    </location>
</feature>
<evidence type="ECO:0000313" key="8">
    <source>
        <dbReference type="RefSeq" id="XP_015589164.1"/>
    </source>
</evidence>
<evidence type="ECO:0000256" key="3">
    <source>
        <dbReference type="ARBA" id="ARBA00022552"/>
    </source>
</evidence>
<dbReference type="GeneID" id="107264898"/>
<comment type="similarity">
    <text evidence="2">Belongs to the RNase PH family.</text>
</comment>
<dbReference type="GO" id="GO:0006364">
    <property type="term" value="P:rRNA processing"/>
    <property type="evidence" value="ECO:0007669"/>
    <property type="project" value="UniProtKB-KW"/>
</dbReference>
<gene>
    <name evidence="8" type="primary">LOC107264898</name>
</gene>
<dbReference type="GO" id="GO:0000176">
    <property type="term" value="C:nuclear exosome (RNase complex)"/>
    <property type="evidence" value="ECO:0007669"/>
    <property type="project" value="TreeGrafter"/>
</dbReference>
<comment type="subcellular location">
    <subcellularLocation>
        <location evidence="1">Nucleus</location>
    </subcellularLocation>
</comment>
<dbReference type="Pfam" id="PF01138">
    <property type="entry name" value="RNase_PH"/>
    <property type="match status" value="1"/>
</dbReference>
<reference evidence="8" key="1">
    <citation type="submission" date="2025-08" db="UniProtKB">
        <authorList>
            <consortium name="RefSeq"/>
        </authorList>
    </citation>
    <scope>IDENTIFICATION</scope>
</reference>
<dbReference type="InterPro" id="IPR001247">
    <property type="entry name" value="ExoRNase_PH_dom1"/>
</dbReference>
<dbReference type="GO" id="GO:0016075">
    <property type="term" value="P:rRNA catabolic process"/>
    <property type="evidence" value="ECO:0007669"/>
    <property type="project" value="TreeGrafter"/>
</dbReference>
<keyword evidence="5" id="KW-0539">Nucleus</keyword>